<dbReference type="CDD" id="cd05289">
    <property type="entry name" value="MDR_like_2"/>
    <property type="match status" value="1"/>
</dbReference>
<organism evidence="4 5">
    <name type="scientific">Streptomyces tremellae</name>
    <dbReference type="NCBI Taxonomy" id="1124239"/>
    <lineage>
        <taxon>Bacteria</taxon>
        <taxon>Bacillati</taxon>
        <taxon>Actinomycetota</taxon>
        <taxon>Actinomycetes</taxon>
        <taxon>Kitasatosporales</taxon>
        <taxon>Streptomycetaceae</taxon>
        <taxon>Streptomyces</taxon>
    </lineage>
</organism>
<dbReference type="InterPro" id="IPR013154">
    <property type="entry name" value="ADH-like_N"/>
</dbReference>
<keyword evidence="5" id="KW-1185">Reference proteome</keyword>
<dbReference type="RefSeq" id="WP_345654407.1">
    <property type="nucleotide sequence ID" value="NZ_BAABEP010000071.1"/>
</dbReference>
<evidence type="ECO:0000256" key="2">
    <source>
        <dbReference type="ARBA" id="ARBA00023002"/>
    </source>
</evidence>
<comment type="caution">
    <text evidence="4">The sequence shown here is derived from an EMBL/GenBank/DDBJ whole genome shotgun (WGS) entry which is preliminary data.</text>
</comment>
<dbReference type="InterPro" id="IPR011032">
    <property type="entry name" value="GroES-like_sf"/>
</dbReference>
<dbReference type="Pfam" id="PF08240">
    <property type="entry name" value="ADH_N"/>
    <property type="match status" value="1"/>
</dbReference>
<feature type="domain" description="Enoyl reductase (ER)" evidence="3">
    <location>
        <begin position="11"/>
        <end position="311"/>
    </location>
</feature>
<sequence>MVHAVVATAWGGAEVIEVVEVPAVPPGPGEVVVAVRATAVSPFDVKRAAGLIGRDPAALPLRLGNELAGVVTAVGPDPTGFEGGRLAVGDAVLGQWLDGAQAEEVTVPANALLHKPPSLGFSEAAALLGSGTTAAHALAAVGLAEGDVLLVHGASGAVGGMVAQLARLGGASVIGTASPARHERLRAAGVTPVAYGPGLADRVRALAPGGVDAAVDTAGTDEALSVSLDLVAAPRRIVTLVNYGAAEAAGAQWIGPGGETERIRPAAREDLVRRAAAGGLAVPVAASFPLAEAPAAYALQAEGHAGGKILLLP</sequence>
<name>A0ABP7GA20_9ACTN</name>
<protein>
    <submittedName>
        <fullName evidence="4">NADP-dependent oxidoreductase</fullName>
    </submittedName>
</protein>
<dbReference type="PANTHER" id="PTHR48106:SF13">
    <property type="entry name" value="QUINONE OXIDOREDUCTASE-RELATED"/>
    <property type="match status" value="1"/>
</dbReference>
<dbReference type="Gene3D" id="3.90.180.10">
    <property type="entry name" value="Medium-chain alcohol dehydrogenases, catalytic domain"/>
    <property type="match status" value="1"/>
</dbReference>
<proteinExistence type="predicted"/>
<dbReference type="SMART" id="SM00829">
    <property type="entry name" value="PKS_ER"/>
    <property type="match status" value="1"/>
</dbReference>
<evidence type="ECO:0000313" key="4">
    <source>
        <dbReference type="EMBL" id="GAA3756847.1"/>
    </source>
</evidence>
<dbReference type="PANTHER" id="PTHR48106">
    <property type="entry name" value="QUINONE OXIDOREDUCTASE PIG3-RELATED"/>
    <property type="match status" value="1"/>
</dbReference>
<evidence type="ECO:0000259" key="3">
    <source>
        <dbReference type="SMART" id="SM00829"/>
    </source>
</evidence>
<dbReference type="SUPFAM" id="SSF51735">
    <property type="entry name" value="NAD(P)-binding Rossmann-fold domains"/>
    <property type="match status" value="1"/>
</dbReference>
<evidence type="ECO:0000256" key="1">
    <source>
        <dbReference type="ARBA" id="ARBA00022857"/>
    </source>
</evidence>
<dbReference type="Gene3D" id="3.40.50.720">
    <property type="entry name" value="NAD(P)-binding Rossmann-like Domain"/>
    <property type="match status" value="1"/>
</dbReference>
<dbReference type="Proteomes" id="UP001499884">
    <property type="component" value="Unassembled WGS sequence"/>
</dbReference>
<dbReference type="InterPro" id="IPR036291">
    <property type="entry name" value="NAD(P)-bd_dom_sf"/>
</dbReference>
<reference evidence="5" key="1">
    <citation type="journal article" date="2019" name="Int. J. Syst. Evol. Microbiol.">
        <title>The Global Catalogue of Microorganisms (GCM) 10K type strain sequencing project: providing services to taxonomists for standard genome sequencing and annotation.</title>
        <authorList>
            <consortium name="The Broad Institute Genomics Platform"/>
            <consortium name="The Broad Institute Genome Sequencing Center for Infectious Disease"/>
            <person name="Wu L."/>
            <person name="Ma J."/>
        </authorList>
    </citation>
    <scope>NUCLEOTIDE SEQUENCE [LARGE SCALE GENOMIC DNA]</scope>
    <source>
        <strain evidence="5">JCM 30846</strain>
    </source>
</reference>
<evidence type="ECO:0000313" key="5">
    <source>
        <dbReference type="Proteomes" id="UP001499884"/>
    </source>
</evidence>
<gene>
    <name evidence="4" type="ORF">GCM10023082_59850</name>
</gene>
<keyword evidence="1" id="KW-0521">NADP</keyword>
<dbReference type="EMBL" id="BAABEP010000071">
    <property type="protein sequence ID" value="GAA3756847.1"/>
    <property type="molecule type" value="Genomic_DNA"/>
</dbReference>
<keyword evidence="2" id="KW-0560">Oxidoreductase</keyword>
<dbReference type="InterPro" id="IPR020843">
    <property type="entry name" value="ER"/>
</dbReference>
<dbReference type="Pfam" id="PF13602">
    <property type="entry name" value="ADH_zinc_N_2"/>
    <property type="match status" value="1"/>
</dbReference>
<dbReference type="SUPFAM" id="SSF50129">
    <property type="entry name" value="GroES-like"/>
    <property type="match status" value="1"/>
</dbReference>
<accession>A0ABP7GA20</accession>